<evidence type="ECO:0000256" key="1">
    <source>
        <dbReference type="ARBA" id="ARBA00022723"/>
    </source>
</evidence>
<keyword evidence="3 5" id="KW-0342">GTP-binding</keyword>
<dbReference type="AlphaFoldDB" id="A0A4P9WCJ4"/>
<dbReference type="GO" id="GO:0005834">
    <property type="term" value="C:heterotrimeric G-protein complex"/>
    <property type="evidence" value="ECO:0007669"/>
    <property type="project" value="TreeGrafter"/>
</dbReference>
<evidence type="ECO:0000256" key="4">
    <source>
        <dbReference type="ARBA" id="ARBA00023224"/>
    </source>
</evidence>
<dbReference type="SUPFAM" id="SSF47895">
    <property type="entry name" value="Transducin (alpha subunit), insertion domain"/>
    <property type="match status" value="1"/>
</dbReference>
<name>A0A4P9WCJ4_9FUNG</name>
<reference evidence="8" key="1">
    <citation type="journal article" date="2018" name="Nat. Microbiol.">
        <title>Leveraging single-cell genomics to expand the fungal tree of life.</title>
        <authorList>
            <person name="Ahrendt S.R."/>
            <person name="Quandt C.A."/>
            <person name="Ciobanu D."/>
            <person name="Clum A."/>
            <person name="Salamov A."/>
            <person name="Andreopoulos B."/>
            <person name="Cheng J.F."/>
            <person name="Woyke T."/>
            <person name="Pelin A."/>
            <person name="Henrissat B."/>
            <person name="Reynolds N.K."/>
            <person name="Benny G.L."/>
            <person name="Smith M.E."/>
            <person name="James T.Y."/>
            <person name="Grigoriev I.V."/>
        </authorList>
    </citation>
    <scope>NUCLEOTIDE SEQUENCE [LARGE SCALE GENOMIC DNA]</scope>
</reference>
<evidence type="ECO:0000256" key="3">
    <source>
        <dbReference type="ARBA" id="ARBA00023134"/>
    </source>
</evidence>
<dbReference type="GO" id="GO:0005525">
    <property type="term" value="F:GTP binding"/>
    <property type="evidence" value="ECO:0007669"/>
    <property type="project" value="UniProtKB-KW"/>
</dbReference>
<dbReference type="SUPFAM" id="SSF52540">
    <property type="entry name" value="P-loop containing nucleoside triphosphate hydrolases"/>
    <property type="match status" value="1"/>
</dbReference>
<dbReference type="PRINTS" id="PR00318">
    <property type="entry name" value="GPROTEINA"/>
</dbReference>
<dbReference type="GO" id="GO:0031683">
    <property type="term" value="F:G-protein beta/gamma-subunit complex binding"/>
    <property type="evidence" value="ECO:0007669"/>
    <property type="project" value="InterPro"/>
</dbReference>
<evidence type="ECO:0000256" key="5">
    <source>
        <dbReference type="PIRSR" id="PIRSR601019-1"/>
    </source>
</evidence>
<dbReference type="InterPro" id="IPR011025">
    <property type="entry name" value="GproteinA_insert"/>
</dbReference>
<dbReference type="GO" id="GO:0005737">
    <property type="term" value="C:cytoplasm"/>
    <property type="evidence" value="ECO:0007669"/>
    <property type="project" value="TreeGrafter"/>
</dbReference>
<evidence type="ECO:0000256" key="6">
    <source>
        <dbReference type="PIRSR" id="PIRSR601019-2"/>
    </source>
</evidence>
<evidence type="ECO:0000313" key="8">
    <source>
        <dbReference type="Proteomes" id="UP000269721"/>
    </source>
</evidence>
<protein>
    <submittedName>
        <fullName evidence="7">Guanine nucleotide binding protein, alpha subunit</fullName>
    </submittedName>
</protein>
<dbReference type="FunFam" id="3.40.50.300:FF:000720">
    <property type="entry name" value="Guanine nucleotide-binding protein G(k) subunit alpha"/>
    <property type="match status" value="1"/>
</dbReference>
<dbReference type="Gene3D" id="3.40.50.300">
    <property type="entry name" value="P-loop containing nucleotide triphosphate hydrolases"/>
    <property type="match status" value="1"/>
</dbReference>
<sequence length="359" mass="41068">MGACLSSDETRRRSRAIDRQIAIERREVAKGSTMPTLLLLGPGDSGKTTCLRQFILQHSKGFSHEDRIGFVPAIRLNVVRAFAMIAEAITVLNLVYENADSKVRVLVRYAASIGIFQNLQNVIGALSRRLCQFYWSDKTVQGVLQYANEFNITDNCTFFFEKLEAVFDDRYEPTDQDILCMRTPTEHVSEHRFLLAGAPLRIFDVGGQRNVRARWISYFTDATLILFVASLSAYDQKLEEDGLTNRMHEALFLFETIINNPLLADKSVMLFLNKIDLFREKVARSPIARYFPDFTGKADPVKGNTYFANKFRRLNKYGEKRKVYVQNTCALDPKMMAKTLYIVTDVVRRFNLQAIGFGF</sequence>
<keyword evidence="4" id="KW-0807">Transducer</keyword>
<dbReference type="InterPro" id="IPR027417">
    <property type="entry name" value="P-loop_NTPase"/>
</dbReference>
<keyword evidence="6" id="KW-0460">Magnesium</keyword>
<dbReference type="GO" id="GO:0046872">
    <property type="term" value="F:metal ion binding"/>
    <property type="evidence" value="ECO:0007669"/>
    <property type="project" value="UniProtKB-KW"/>
</dbReference>
<dbReference type="Pfam" id="PF00503">
    <property type="entry name" value="G-alpha"/>
    <property type="match status" value="1"/>
</dbReference>
<keyword evidence="8" id="KW-1185">Reference proteome</keyword>
<feature type="binding site" evidence="5">
    <location>
        <begin position="179"/>
        <end position="185"/>
    </location>
    <ligand>
        <name>GTP</name>
        <dbReference type="ChEBI" id="CHEBI:37565"/>
    </ligand>
</feature>
<dbReference type="OrthoDB" id="5817230at2759"/>
<accession>A0A4P9WCJ4</accession>
<dbReference type="InterPro" id="IPR001019">
    <property type="entry name" value="Gprotein_alpha_su"/>
</dbReference>
<feature type="binding site" evidence="5">
    <location>
        <begin position="273"/>
        <end position="276"/>
    </location>
    <ligand>
        <name>GTP</name>
        <dbReference type="ChEBI" id="CHEBI:37565"/>
    </ligand>
</feature>
<dbReference type="PANTHER" id="PTHR10218">
    <property type="entry name" value="GTP-BINDING PROTEIN ALPHA SUBUNIT"/>
    <property type="match status" value="1"/>
</dbReference>
<dbReference type="CDD" id="cd00066">
    <property type="entry name" value="G-alpha"/>
    <property type="match status" value="1"/>
</dbReference>
<evidence type="ECO:0000256" key="2">
    <source>
        <dbReference type="ARBA" id="ARBA00022741"/>
    </source>
</evidence>
<dbReference type="PROSITE" id="PS51882">
    <property type="entry name" value="G_ALPHA"/>
    <property type="match status" value="1"/>
</dbReference>
<dbReference type="Gene3D" id="1.10.400.10">
    <property type="entry name" value="GI Alpha 1, domain 2-like"/>
    <property type="match status" value="1"/>
</dbReference>
<dbReference type="EMBL" id="KZ995584">
    <property type="protein sequence ID" value="RKO90381.1"/>
    <property type="molecule type" value="Genomic_DNA"/>
</dbReference>
<evidence type="ECO:0000313" key="7">
    <source>
        <dbReference type="EMBL" id="RKO90381.1"/>
    </source>
</evidence>
<dbReference type="Proteomes" id="UP000269721">
    <property type="component" value="Unassembled WGS sequence"/>
</dbReference>
<dbReference type="SMART" id="SM00275">
    <property type="entry name" value="G_alpha"/>
    <property type="match status" value="1"/>
</dbReference>
<keyword evidence="1 6" id="KW-0479">Metal-binding</keyword>
<keyword evidence="2 5" id="KW-0547">Nucleotide-binding</keyword>
<organism evidence="7 8">
    <name type="scientific">Blyttiomyces helicus</name>
    <dbReference type="NCBI Taxonomy" id="388810"/>
    <lineage>
        <taxon>Eukaryota</taxon>
        <taxon>Fungi</taxon>
        <taxon>Fungi incertae sedis</taxon>
        <taxon>Chytridiomycota</taxon>
        <taxon>Chytridiomycota incertae sedis</taxon>
        <taxon>Chytridiomycetes</taxon>
        <taxon>Chytridiomycetes incertae sedis</taxon>
        <taxon>Blyttiomyces</taxon>
    </lineage>
</organism>
<feature type="binding site" evidence="6">
    <location>
        <position position="48"/>
    </location>
    <ligand>
        <name>Mg(2+)</name>
        <dbReference type="ChEBI" id="CHEBI:18420"/>
    </ligand>
</feature>
<dbReference type="PANTHER" id="PTHR10218:SF302">
    <property type="entry name" value="GUANINE NUCLEOTIDE-BINDING PROTEIN ALPHA-5 SUBUNIT"/>
    <property type="match status" value="1"/>
</dbReference>
<feature type="binding site" evidence="5">
    <location>
        <begin position="204"/>
        <end position="208"/>
    </location>
    <ligand>
        <name>GTP</name>
        <dbReference type="ChEBI" id="CHEBI:37565"/>
    </ligand>
</feature>
<proteinExistence type="predicted"/>
<dbReference type="GO" id="GO:0003924">
    <property type="term" value="F:GTPase activity"/>
    <property type="evidence" value="ECO:0007669"/>
    <property type="project" value="InterPro"/>
</dbReference>
<feature type="binding site" evidence="6">
    <location>
        <position position="185"/>
    </location>
    <ligand>
        <name>Mg(2+)</name>
        <dbReference type="ChEBI" id="CHEBI:18420"/>
    </ligand>
</feature>
<gene>
    <name evidence="7" type="ORF">BDK51DRAFT_21298</name>
</gene>
<dbReference type="GO" id="GO:0001664">
    <property type="term" value="F:G protein-coupled receptor binding"/>
    <property type="evidence" value="ECO:0007669"/>
    <property type="project" value="TreeGrafter"/>
</dbReference>
<feature type="binding site" evidence="5">
    <location>
        <position position="330"/>
    </location>
    <ligand>
        <name>GTP</name>
        <dbReference type="ChEBI" id="CHEBI:37565"/>
    </ligand>
</feature>
<dbReference type="GO" id="GO:0007188">
    <property type="term" value="P:adenylate cyclase-modulating G protein-coupled receptor signaling pathway"/>
    <property type="evidence" value="ECO:0007669"/>
    <property type="project" value="TreeGrafter"/>
</dbReference>